<organism evidence="3 4">
    <name type="scientific">Belliella filtrata</name>
    <dbReference type="NCBI Taxonomy" id="2923435"/>
    <lineage>
        <taxon>Bacteria</taxon>
        <taxon>Pseudomonadati</taxon>
        <taxon>Bacteroidota</taxon>
        <taxon>Cytophagia</taxon>
        <taxon>Cytophagales</taxon>
        <taxon>Cyclobacteriaceae</taxon>
        <taxon>Belliella</taxon>
    </lineage>
</organism>
<proteinExistence type="predicted"/>
<comment type="caution">
    <text evidence="3">The sequence shown here is derived from an EMBL/GenBank/DDBJ whole genome shotgun (WGS) entry which is preliminary data.</text>
</comment>
<dbReference type="InterPro" id="IPR012373">
    <property type="entry name" value="Ferrdict_sens_TM"/>
</dbReference>
<feature type="domain" description="Protein FecR C-terminal" evidence="2">
    <location>
        <begin position="270"/>
        <end position="338"/>
    </location>
</feature>
<dbReference type="InterPro" id="IPR006860">
    <property type="entry name" value="FecR"/>
</dbReference>
<keyword evidence="4" id="KW-1185">Reference proteome</keyword>
<evidence type="ECO:0000259" key="2">
    <source>
        <dbReference type="Pfam" id="PF16344"/>
    </source>
</evidence>
<dbReference type="RefSeq" id="WP_241346857.1">
    <property type="nucleotide sequence ID" value="NZ_JAKZGP010000006.1"/>
</dbReference>
<evidence type="ECO:0000313" key="4">
    <source>
        <dbReference type="Proteomes" id="UP001165489"/>
    </source>
</evidence>
<dbReference type="PANTHER" id="PTHR30273">
    <property type="entry name" value="PERIPLASMIC SIGNAL SENSOR AND SIGMA FACTOR ACTIVATOR FECR-RELATED"/>
    <property type="match status" value="1"/>
</dbReference>
<accession>A0ABS9UX00</accession>
<dbReference type="Proteomes" id="UP001165489">
    <property type="component" value="Unassembled WGS sequence"/>
</dbReference>
<name>A0ABS9UX00_9BACT</name>
<dbReference type="Gene3D" id="3.55.50.30">
    <property type="match status" value="1"/>
</dbReference>
<dbReference type="Pfam" id="PF04773">
    <property type="entry name" value="FecR"/>
    <property type="match status" value="1"/>
</dbReference>
<dbReference type="InterPro" id="IPR032508">
    <property type="entry name" value="FecR_C"/>
</dbReference>
<reference evidence="3" key="1">
    <citation type="submission" date="2022-03" db="EMBL/GenBank/DDBJ databases">
        <title>De novo assembled genomes of Belliella spp. (Cyclobacteriaceae) strains.</title>
        <authorList>
            <person name="Szabo A."/>
            <person name="Korponai K."/>
            <person name="Felfoldi T."/>
        </authorList>
    </citation>
    <scope>NUCLEOTIDE SEQUENCE</scope>
    <source>
        <strain evidence="3">DSM 111904</strain>
    </source>
</reference>
<dbReference type="EMBL" id="JAKZGP010000006">
    <property type="protein sequence ID" value="MCH7408583.1"/>
    <property type="molecule type" value="Genomic_DNA"/>
</dbReference>
<evidence type="ECO:0000313" key="3">
    <source>
        <dbReference type="EMBL" id="MCH7408583.1"/>
    </source>
</evidence>
<evidence type="ECO:0000259" key="1">
    <source>
        <dbReference type="Pfam" id="PF04773"/>
    </source>
</evidence>
<dbReference type="Pfam" id="PF16344">
    <property type="entry name" value="FecR_C"/>
    <property type="match status" value="1"/>
</dbReference>
<protein>
    <submittedName>
        <fullName evidence="3">DUF4974 domain-containing protein</fullName>
    </submittedName>
</protein>
<feature type="domain" description="FecR protein" evidence="1">
    <location>
        <begin position="134"/>
        <end position="224"/>
    </location>
</feature>
<dbReference type="Gene3D" id="2.60.120.1440">
    <property type="match status" value="1"/>
</dbReference>
<gene>
    <name evidence="3" type="ORF">MM239_04195</name>
</gene>
<sequence length="340" mass="39204">MYTKEDFLLDPEFIKWVKNPNKELDLYWSNWVEVNPGAKSQFFLAREIALGIKFQEELEVTQAEKDRILTQILIKSGSIDKRTEEIKNSRYNFFSWKWLKVAAMIVFAVSLGYLMLQVQSEIKIQPQVLVEKITNVGEKRSFGLPDGTRVWLNSNSSLTYPEQFSDSVRMVELVGEAFFEVYEDKARPFKVKSRSLITTALGTSFNIKSTNSSKTVVALVTGSVSVSEEFSNIKNQVLMPFQKLDFEDGQDSFKISSFNPDSIIGWKDGKLVFEHDNLDQVIEKLESWYGVQINLNNRTAKKWKFSGEYANQSLEVVLKSMSFIEDFKFEINDKQVTITF</sequence>
<dbReference type="PANTHER" id="PTHR30273:SF2">
    <property type="entry name" value="PROTEIN FECR"/>
    <property type="match status" value="1"/>
</dbReference>